<comment type="caution">
    <text evidence="4">The sequence shown here is derived from an EMBL/GenBank/DDBJ whole genome shotgun (WGS) entry which is preliminary data.</text>
</comment>
<dbReference type="InterPro" id="IPR050832">
    <property type="entry name" value="Bact_Acetyltransf"/>
</dbReference>
<dbReference type="InterPro" id="IPR000182">
    <property type="entry name" value="GNAT_dom"/>
</dbReference>
<proteinExistence type="predicted"/>
<organism evidence="4 5">
    <name type="scientific">Hamadaea flava</name>
    <dbReference type="NCBI Taxonomy" id="1742688"/>
    <lineage>
        <taxon>Bacteria</taxon>
        <taxon>Bacillati</taxon>
        <taxon>Actinomycetota</taxon>
        <taxon>Actinomycetes</taxon>
        <taxon>Micromonosporales</taxon>
        <taxon>Micromonosporaceae</taxon>
        <taxon>Hamadaea</taxon>
    </lineage>
</organism>
<dbReference type="Proteomes" id="UP001595816">
    <property type="component" value="Unassembled WGS sequence"/>
</dbReference>
<keyword evidence="1 4" id="KW-0808">Transferase</keyword>
<name>A0ABV8LR32_9ACTN</name>
<dbReference type="PROSITE" id="PS51186">
    <property type="entry name" value="GNAT"/>
    <property type="match status" value="1"/>
</dbReference>
<dbReference type="InterPro" id="IPR016181">
    <property type="entry name" value="Acyl_CoA_acyltransferase"/>
</dbReference>
<evidence type="ECO:0000259" key="3">
    <source>
        <dbReference type="PROSITE" id="PS51186"/>
    </source>
</evidence>
<sequence>MFPDVTFSALVENHFAFMGAQRGDLHRKGAAIELVGRADFLSWWAPLIADVEVPPEATTVRLFPWSDESWPPRLADLGFRMSSELSYLDCPVRPGTAATLPDGVTIEVVASDADVDAFATVQTAGFAEPADTDEDLAWWREFLIEEARRNSTDPAQTFYVLRADGVPAAVSLTVVTDGVCGVYGVATSPEFRRRGYANQLLDRIRVDAYARGDERLALQVEPDSAAERIYLAAGFEPRFRSTLYSR</sequence>
<dbReference type="Pfam" id="PF00583">
    <property type="entry name" value="Acetyltransf_1"/>
    <property type="match status" value="1"/>
</dbReference>
<evidence type="ECO:0000256" key="1">
    <source>
        <dbReference type="ARBA" id="ARBA00022679"/>
    </source>
</evidence>
<dbReference type="PANTHER" id="PTHR43877">
    <property type="entry name" value="AMINOALKYLPHOSPHONATE N-ACETYLTRANSFERASE-RELATED-RELATED"/>
    <property type="match status" value="1"/>
</dbReference>
<keyword evidence="2 4" id="KW-0012">Acyltransferase</keyword>
<dbReference type="Gene3D" id="3.40.630.30">
    <property type="match status" value="1"/>
</dbReference>
<dbReference type="RefSeq" id="WP_253762311.1">
    <property type="nucleotide sequence ID" value="NZ_JAMZDZ010000001.1"/>
</dbReference>
<protein>
    <submittedName>
        <fullName evidence="4">GNAT family N-acetyltransferase</fullName>
        <ecNumber evidence="4">2.3.1.-</ecNumber>
    </submittedName>
</protein>
<gene>
    <name evidence="4" type="ORF">ACFOZ4_23155</name>
</gene>
<feature type="domain" description="N-acetyltransferase" evidence="3">
    <location>
        <begin position="104"/>
        <end position="246"/>
    </location>
</feature>
<dbReference type="GO" id="GO:0016746">
    <property type="term" value="F:acyltransferase activity"/>
    <property type="evidence" value="ECO:0007669"/>
    <property type="project" value="UniProtKB-KW"/>
</dbReference>
<evidence type="ECO:0000313" key="4">
    <source>
        <dbReference type="EMBL" id="MFC4133517.1"/>
    </source>
</evidence>
<reference evidence="5" key="1">
    <citation type="journal article" date="2019" name="Int. J. Syst. Evol. Microbiol.">
        <title>The Global Catalogue of Microorganisms (GCM) 10K type strain sequencing project: providing services to taxonomists for standard genome sequencing and annotation.</title>
        <authorList>
            <consortium name="The Broad Institute Genomics Platform"/>
            <consortium name="The Broad Institute Genome Sequencing Center for Infectious Disease"/>
            <person name="Wu L."/>
            <person name="Ma J."/>
        </authorList>
    </citation>
    <scope>NUCLEOTIDE SEQUENCE [LARGE SCALE GENOMIC DNA]</scope>
    <source>
        <strain evidence="5">CGMCC 4.7289</strain>
    </source>
</reference>
<keyword evidence="5" id="KW-1185">Reference proteome</keyword>
<dbReference type="SUPFAM" id="SSF55729">
    <property type="entry name" value="Acyl-CoA N-acyltransferases (Nat)"/>
    <property type="match status" value="1"/>
</dbReference>
<accession>A0ABV8LR32</accession>
<dbReference type="EMBL" id="JBHSAY010000012">
    <property type="protein sequence ID" value="MFC4133517.1"/>
    <property type="molecule type" value="Genomic_DNA"/>
</dbReference>
<dbReference type="CDD" id="cd04301">
    <property type="entry name" value="NAT_SF"/>
    <property type="match status" value="1"/>
</dbReference>
<dbReference type="EC" id="2.3.1.-" evidence="4"/>
<evidence type="ECO:0000313" key="5">
    <source>
        <dbReference type="Proteomes" id="UP001595816"/>
    </source>
</evidence>
<evidence type="ECO:0000256" key="2">
    <source>
        <dbReference type="ARBA" id="ARBA00023315"/>
    </source>
</evidence>